<keyword evidence="3" id="KW-0408">Iron</keyword>
<evidence type="ECO:0000256" key="2">
    <source>
        <dbReference type="ARBA" id="ARBA00022617"/>
    </source>
</evidence>
<evidence type="ECO:0000313" key="6">
    <source>
        <dbReference type="EMBL" id="KAJ8979492.1"/>
    </source>
</evidence>
<dbReference type="Proteomes" id="UP001162164">
    <property type="component" value="Unassembled WGS sequence"/>
</dbReference>
<keyword evidence="2" id="KW-0349">Heme</keyword>
<proteinExistence type="predicted"/>
<evidence type="ECO:0000259" key="5">
    <source>
        <dbReference type="PROSITE" id="PS50125"/>
    </source>
</evidence>
<dbReference type="InterPro" id="IPR001054">
    <property type="entry name" value="A/G_cyclase"/>
</dbReference>
<evidence type="ECO:0000313" key="7">
    <source>
        <dbReference type="Proteomes" id="UP001162164"/>
    </source>
</evidence>
<evidence type="ECO:0000256" key="1">
    <source>
        <dbReference type="ARBA" id="ARBA00001971"/>
    </source>
</evidence>
<dbReference type="PANTHER" id="PTHR45655">
    <property type="entry name" value="GUANYLATE CYCLASE SOLUBLE SUBUNIT BETA-2"/>
    <property type="match status" value="1"/>
</dbReference>
<keyword evidence="2" id="KW-0479">Metal-binding</keyword>
<evidence type="ECO:0000256" key="4">
    <source>
        <dbReference type="ARBA" id="ARBA00023239"/>
    </source>
</evidence>
<feature type="non-terminal residue" evidence="6">
    <location>
        <position position="103"/>
    </location>
</feature>
<comment type="caution">
    <text evidence="6">The sequence shown here is derived from an EMBL/GenBank/DDBJ whole genome shotgun (WGS) entry which is preliminary data.</text>
</comment>
<comment type="cofactor">
    <cofactor evidence="1">
        <name>heme</name>
        <dbReference type="ChEBI" id="CHEBI:30413"/>
    </cofactor>
</comment>
<evidence type="ECO:0000256" key="3">
    <source>
        <dbReference type="ARBA" id="ARBA00023004"/>
    </source>
</evidence>
<gene>
    <name evidence="6" type="ORF">NQ317_000368</name>
</gene>
<dbReference type="SUPFAM" id="SSF55073">
    <property type="entry name" value="Nucleotide cyclase"/>
    <property type="match status" value="1"/>
</dbReference>
<keyword evidence="7" id="KW-1185">Reference proteome</keyword>
<dbReference type="Pfam" id="PF00211">
    <property type="entry name" value="Guanylate_cyc"/>
    <property type="match status" value="1"/>
</dbReference>
<dbReference type="PANTHER" id="PTHR45655:SF2">
    <property type="entry name" value="GUANYLATE CYCLASE SOLUBLE SUBUNIT BETA-1"/>
    <property type="match status" value="1"/>
</dbReference>
<feature type="domain" description="Guanylate cyclase" evidence="5">
    <location>
        <begin position="53"/>
        <end position="103"/>
    </location>
</feature>
<dbReference type="InterPro" id="IPR029787">
    <property type="entry name" value="Nucleotide_cyclase"/>
</dbReference>
<name>A0ABQ9JQ33_9CUCU</name>
<sequence>MAVWKPAVGEFHKSYKCEDDILGRLLYSVLPVSVANELRHKRPVPARRYDSATLLFSGIVGFSTYCTTNADSRGAMKIVKMLNELYTKFDDLTDSEVYYNIYK</sequence>
<reference evidence="6" key="1">
    <citation type="journal article" date="2023" name="Insect Mol. Biol.">
        <title>Genome sequencing provides insights into the evolution of gene families encoding plant cell wall-degrading enzymes in longhorned beetles.</title>
        <authorList>
            <person name="Shin N.R."/>
            <person name="Okamura Y."/>
            <person name="Kirsch R."/>
            <person name="Pauchet Y."/>
        </authorList>
    </citation>
    <scope>NUCLEOTIDE SEQUENCE</scope>
    <source>
        <strain evidence="6">MMC_N1</strain>
    </source>
</reference>
<protein>
    <recommendedName>
        <fullName evidence="5">Guanylate cyclase domain-containing protein</fullName>
    </recommendedName>
</protein>
<dbReference type="EMBL" id="JAPWTJ010000335">
    <property type="protein sequence ID" value="KAJ8979492.1"/>
    <property type="molecule type" value="Genomic_DNA"/>
</dbReference>
<dbReference type="PROSITE" id="PS50125">
    <property type="entry name" value="GUANYLATE_CYCLASE_2"/>
    <property type="match status" value="1"/>
</dbReference>
<keyword evidence="4" id="KW-0456">Lyase</keyword>
<accession>A0ABQ9JQ33</accession>
<organism evidence="6 7">
    <name type="scientific">Molorchus minor</name>
    <dbReference type="NCBI Taxonomy" id="1323400"/>
    <lineage>
        <taxon>Eukaryota</taxon>
        <taxon>Metazoa</taxon>
        <taxon>Ecdysozoa</taxon>
        <taxon>Arthropoda</taxon>
        <taxon>Hexapoda</taxon>
        <taxon>Insecta</taxon>
        <taxon>Pterygota</taxon>
        <taxon>Neoptera</taxon>
        <taxon>Endopterygota</taxon>
        <taxon>Coleoptera</taxon>
        <taxon>Polyphaga</taxon>
        <taxon>Cucujiformia</taxon>
        <taxon>Chrysomeloidea</taxon>
        <taxon>Cerambycidae</taxon>
        <taxon>Lamiinae</taxon>
        <taxon>Monochamini</taxon>
        <taxon>Molorchus</taxon>
    </lineage>
</organism>
<dbReference type="Gene3D" id="3.30.70.1230">
    <property type="entry name" value="Nucleotide cyclase"/>
    <property type="match status" value="1"/>
</dbReference>